<evidence type="ECO:0000256" key="10">
    <source>
        <dbReference type="ARBA" id="ARBA00023004"/>
    </source>
</evidence>
<sequence>MSYVIALAGNPNCGKTTLFNELTGSKQHVGNWPGVTVDKKEGTYKKNKEISILDLPGTYSLSPYSAEEIIARDYIVKEKPDAVINIVDATSIERNLYLTLQIAETEIPMIVALNMMDEVAQRGDSIDYNKLSKSLGVPVVPITARSGKGLNELMEVAATVVKNKTVNKPIDVFDENIKNAVQEVKAVLKEEREEDKDWKALKIVEGDEIITATLSDSQKSVIEGIIKEAEKAADGDTEAKIADLRYQFIAKLVKQAVKKANKGYSETRSDKLDKILTNRILALPIFAVVMYILFACTFSENFLFIPGLPSPGIWLAGLVETAWGTLSGALEGFLVGAGASDWLLGLVIGGIMDGIGAVAGFLPLVLVLFLLLSFLEDSGYMARIAFVMDRIFRRFGLSGRSFIPLLMGFGCSVPALMASRTLESDKDRKITMMITPFMSCGAKLPIYAMFAVTLFADQNQTMIVFSIYMLGLIVAILSSFILNKFVFNGEASNFIMELPQYRLPTIKSVLIHAWEKVKGFAIKAGTIIFGSTILIWLLSNFNFGGMCDMEESFLASIGNAIKIIFAPLGFADWRASVGVVTGWIAKENIVATFGQLYAGINDEAAIEAISAGEQALPQISNVFTNVSAYSYMAFNLLCMPCFAAVGAIRREMGSIKWTLRAVGFQMLVAYIVALIINVVGNIIF</sequence>
<keyword evidence="16" id="KW-0479">Metal-binding</keyword>
<feature type="transmembrane region" description="Helical" evidence="17">
    <location>
        <begin position="628"/>
        <end position="649"/>
    </location>
</feature>
<evidence type="ECO:0000256" key="15">
    <source>
        <dbReference type="PIRSR" id="PIRSR603373-1"/>
    </source>
</evidence>
<dbReference type="FunFam" id="3.40.50.300:FF:000426">
    <property type="entry name" value="Ferrous iron transport protein B"/>
    <property type="match status" value="1"/>
</dbReference>
<feature type="transmembrane region" description="Helical" evidence="17">
    <location>
        <begin position="395"/>
        <end position="418"/>
    </location>
</feature>
<feature type="transmembrane region" description="Helical" evidence="17">
    <location>
        <begin position="342"/>
        <end position="375"/>
    </location>
</feature>
<dbReference type="GO" id="GO:0046872">
    <property type="term" value="F:metal ion binding"/>
    <property type="evidence" value="ECO:0007669"/>
    <property type="project" value="UniProtKB-KW"/>
</dbReference>
<feature type="binding site" evidence="15">
    <location>
        <begin position="54"/>
        <end position="57"/>
    </location>
    <ligand>
        <name>GTP</name>
        <dbReference type="ChEBI" id="CHEBI:37565"/>
        <label>1</label>
    </ligand>
</feature>
<keyword evidence="12 15" id="KW-0342">GTP-binding</keyword>
<keyword evidence="3 17" id="KW-0813">Transport</keyword>
<evidence type="ECO:0000256" key="9">
    <source>
        <dbReference type="ARBA" id="ARBA00022989"/>
    </source>
</evidence>
<dbReference type="RefSeq" id="WP_123609712.1">
    <property type="nucleotide sequence ID" value="NZ_RJVG01000006.1"/>
</dbReference>
<dbReference type="InterPro" id="IPR003373">
    <property type="entry name" value="Fe2_transport_prot-B"/>
</dbReference>
<evidence type="ECO:0000256" key="5">
    <source>
        <dbReference type="ARBA" id="ARBA00022496"/>
    </source>
</evidence>
<dbReference type="NCBIfam" id="TIGR00231">
    <property type="entry name" value="small_GTP"/>
    <property type="match status" value="1"/>
</dbReference>
<feature type="binding site" evidence="15">
    <location>
        <begin position="34"/>
        <end position="38"/>
    </location>
    <ligand>
        <name>GTP</name>
        <dbReference type="ChEBI" id="CHEBI:37565"/>
        <label>1</label>
    </ligand>
</feature>
<evidence type="ECO:0000256" key="8">
    <source>
        <dbReference type="ARBA" id="ARBA00022741"/>
    </source>
</evidence>
<dbReference type="InterPro" id="IPR041069">
    <property type="entry name" value="FeoB_Cyto"/>
</dbReference>
<keyword evidence="8 15" id="KW-0547">Nucleotide-binding</keyword>
<organism evidence="19 20">
    <name type="scientific">Mobilisporobacter senegalensis</name>
    <dbReference type="NCBI Taxonomy" id="1329262"/>
    <lineage>
        <taxon>Bacteria</taxon>
        <taxon>Bacillati</taxon>
        <taxon>Bacillota</taxon>
        <taxon>Clostridia</taxon>
        <taxon>Lachnospirales</taxon>
        <taxon>Lachnospiraceae</taxon>
        <taxon>Mobilisporobacter</taxon>
    </lineage>
</organism>
<dbReference type="PROSITE" id="PS51711">
    <property type="entry name" value="G_FEOB"/>
    <property type="match status" value="1"/>
</dbReference>
<dbReference type="Pfam" id="PF02421">
    <property type="entry name" value="FeoB_N"/>
    <property type="match status" value="1"/>
</dbReference>
<gene>
    <name evidence="19" type="ORF">EDD66_106164</name>
</gene>
<dbReference type="Pfam" id="PF07664">
    <property type="entry name" value="FeoB_C"/>
    <property type="match status" value="1"/>
</dbReference>
<dbReference type="Gene3D" id="1.10.287.1770">
    <property type="match status" value="1"/>
</dbReference>
<keyword evidence="5 17" id="KW-0410">Iron transport</keyword>
<evidence type="ECO:0000256" key="12">
    <source>
        <dbReference type="ARBA" id="ARBA00023134"/>
    </source>
</evidence>
<feature type="transmembrane region" description="Helical" evidence="17">
    <location>
        <begin position="462"/>
        <end position="482"/>
    </location>
</feature>
<keyword evidence="16" id="KW-0460">Magnesium</keyword>
<evidence type="ECO:0000259" key="18">
    <source>
        <dbReference type="PROSITE" id="PS51711"/>
    </source>
</evidence>
<comment type="function">
    <text evidence="1 17">Probable transporter of a GTP-driven Fe(2+) uptake system.</text>
</comment>
<dbReference type="PRINTS" id="PR00326">
    <property type="entry name" value="GTP1OBG"/>
</dbReference>
<accession>A0A3N1XRP4</accession>
<keyword evidence="20" id="KW-1185">Reference proteome</keyword>
<feature type="binding site" evidence="16">
    <location>
        <position position="23"/>
    </location>
    <ligand>
        <name>Mg(2+)</name>
        <dbReference type="ChEBI" id="CHEBI:18420"/>
        <label>2</label>
    </ligand>
</feature>
<dbReference type="SUPFAM" id="SSF52540">
    <property type="entry name" value="P-loop containing nucleoside triphosphate hydrolases"/>
    <property type="match status" value="1"/>
</dbReference>
<protein>
    <recommendedName>
        <fullName evidence="14 17">Ferrous iron transport protein B</fullName>
    </recommendedName>
</protein>
<feature type="binding site" evidence="16">
    <location>
        <position position="24"/>
    </location>
    <ligand>
        <name>Mg(2+)</name>
        <dbReference type="ChEBI" id="CHEBI:18420"/>
        <label>2</label>
    </ligand>
</feature>
<evidence type="ECO:0000256" key="3">
    <source>
        <dbReference type="ARBA" id="ARBA00022448"/>
    </source>
</evidence>
<dbReference type="InterPro" id="IPR050860">
    <property type="entry name" value="FeoB_GTPase"/>
</dbReference>
<evidence type="ECO:0000256" key="14">
    <source>
        <dbReference type="NCBIfam" id="TIGR00437"/>
    </source>
</evidence>
<evidence type="ECO:0000256" key="13">
    <source>
        <dbReference type="ARBA" id="ARBA00023136"/>
    </source>
</evidence>
<keyword evidence="6" id="KW-0997">Cell inner membrane</keyword>
<keyword evidence="9 17" id="KW-1133">Transmembrane helix</keyword>
<feature type="binding site" evidence="15">
    <location>
        <begin position="9"/>
        <end position="16"/>
    </location>
    <ligand>
        <name>GTP</name>
        <dbReference type="ChEBI" id="CHEBI:37565"/>
        <label>1</label>
    </ligand>
</feature>
<feature type="binding site" evidence="16">
    <location>
        <position position="20"/>
    </location>
    <ligand>
        <name>Mg(2+)</name>
        <dbReference type="ChEBI" id="CHEBI:18420"/>
        <label>2</label>
    </ligand>
</feature>
<keyword evidence="10 17" id="KW-0408">Iron</keyword>
<name>A0A3N1XRP4_9FIRM</name>
<dbReference type="InterPro" id="IPR011642">
    <property type="entry name" value="Gate_dom"/>
</dbReference>
<dbReference type="InterPro" id="IPR005225">
    <property type="entry name" value="Small_GTP-bd"/>
</dbReference>
<evidence type="ECO:0000256" key="6">
    <source>
        <dbReference type="ARBA" id="ARBA00022519"/>
    </source>
</evidence>
<proteinExistence type="inferred from homology"/>
<dbReference type="GO" id="GO:0005525">
    <property type="term" value="F:GTP binding"/>
    <property type="evidence" value="ECO:0007669"/>
    <property type="project" value="UniProtKB-KW"/>
</dbReference>
<dbReference type="OrthoDB" id="9809127at2"/>
<evidence type="ECO:0000256" key="1">
    <source>
        <dbReference type="ARBA" id="ARBA00003926"/>
    </source>
</evidence>
<evidence type="ECO:0000313" key="20">
    <source>
        <dbReference type="Proteomes" id="UP000273083"/>
    </source>
</evidence>
<feature type="transmembrane region" description="Helical" evidence="17">
    <location>
        <begin position="280"/>
        <end position="305"/>
    </location>
</feature>
<dbReference type="NCBIfam" id="TIGR00437">
    <property type="entry name" value="feoB"/>
    <property type="match status" value="1"/>
</dbReference>
<dbReference type="EMBL" id="RJVG01000006">
    <property type="protein sequence ID" value="ROR27467.1"/>
    <property type="molecule type" value="Genomic_DNA"/>
</dbReference>
<feature type="transmembrane region" description="Helical" evidence="17">
    <location>
        <begin position="661"/>
        <end position="683"/>
    </location>
</feature>
<feature type="binding site" evidence="15">
    <location>
        <begin position="114"/>
        <end position="117"/>
    </location>
    <ligand>
        <name>GTP</name>
        <dbReference type="ChEBI" id="CHEBI:37565"/>
        <label>1</label>
    </ligand>
</feature>
<feature type="domain" description="FeoB-type G" evidence="18">
    <location>
        <begin position="2"/>
        <end position="163"/>
    </location>
</feature>
<dbReference type="CDD" id="cd01879">
    <property type="entry name" value="FeoB"/>
    <property type="match status" value="1"/>
</dbReference>
<dbReference type="InterPro" id="IPR030389">
    <property type="entry name" value="G_FEOB_dom"/>
</dbReference>
<comment type="subcellular location">
    <subcellularLocation>
        <location evidence="2">Cell inner membrane</location>
        <topology evidence="2">Multi-pass membrane protein</topology>
    </subcellularLocation>
    <subcellularLocation>
        <location evidence="17">Cell membrane</location>
        <topology evidence="17">Multi-pass membrane protein</topology>
    </subcellularLocation>
</comment>
<keyword evidence="11" id="KW-0406">Ion transport</keyword>
<comment type="similarity">
    <text evidence="17">Belongs to the TRAFAC class TrmE-Era-EngA-EngB-Septin-like GTPase superfamily. FeoB GTPase (TC 9.A.8) family.</text>
</comment>
<evidence type="ECO:0000256" key="2">
    <source>
        <dbReference type="ARBA" id="ARBA00004429"/>
    </source>
</evidence>
<evidence type="ECO:0000256" key="4">
    <source>
        <dbReference type="ARBA" id="ARBA00022475"/>
    </source>
</evidence>
<keyword evidence="7 17" id="KW-0812">Transmembrane</keyword>
<dbReference type="Gene3D" id="3.40.50.300">
    <property type="entry name" value="P-loop containing nucleotide triphosphate hydrolases"/>
    <property type="match status" value="1"/>
</dbReference>
<dbReference type="AlphaFoldDB" id="A0A3N1XRP4"/>
<evidence type="ECO:0000256" key="16">
    <source>
        <dbReference type="PIRSR" id="PIRSR603373-2"/>
    </source>
</evidence>
<dbReference type="Pfam" id="PF17910">
    <property type="entry name" value="FeoB_Cyto"/>
    <property type="match status" value="1"/>
</dbReference>
<dbReference type="PANTHER" id="PTHR43185:SF1">
    <property type="entry name" value="FE(2+) TRANSPORTER FEOB"/>
    <property type="match status" value="1"/>
</dbReference>
<reference evidence="19 20" key="1">
    <citation type="submission" date="2018-11" db="EMBL/GenBank/DDBJ databases">
        <title>Genomic Encyclopedia of Type Strains, Phase IV (KMG-IV): sequencing the most valuable type-strain genomes for metagenomic binning, comparative biology and taxonomic classification.</title>
        <authorList>
            <person name="Goeker M."/>
        </authorList>
    </citation>
    <scope>NUCLEOTIDE SEQUENCE [LARGE SCALE GENOMIC DNA]</scope>
    <source>
        <strain evidence="19 20">DSM 26537</strain>
    </source>
</reference>
<dbReference type="InterPro" id="IPR027417">
    <property type="entry name" value="P-loop_NTPase"/>
</dbReference>
<feature type="transmembrane region" description="Helical" evidence="17">
    <location>
        <begin position="520"/>
        <end position="539"/>
    </location>
</feature>
<dbReference type="InterPro" id="IPR006073">
    <property type="entry name" value="GTP-bd"/>
</dbReference>
<dbReference type="Pfam" id="PF07670">
    <property type="entry name" value="Gate"/>
    <property type="match status" value="2"/>
</dbReference>
<dbReference type="GO" id="GO:0015093">
    <property type="term" value="F:ferrous iron transmembrane transporter activity"/>
    <property type="evidence" value="ECO:0007669"/>
    <property type="project" value="UniProtKB-UniRule"/>
</dbReference>
<dbReference type="Proteomes" id="UP000273083">
    <property type="component" value="Unassembled WGS sequence"/>
</dbReference>
<evidence type="ECO:0000256" key="7">
    <source>
        <dbReference type="ARBA" id="ARBA00022692"/>
    </source>
</evidence>
<feature type="transmembrane region" description="Helical" evidence="17">
    <location>
        <begin position="311"/>
        <end position="330"/>
    </location>
</feature>
<dbReference type="PANTHER" id="PTHR43185">
    <property type="entry name" value="FERROUS IRON TRANSPORT PROTEIN B"/>
    <property type="match status" value="1"/>
</dbReference>
<evidence type="ECO:0000256" key="17">
    <source>
        <dbReference type="RuleBase" id="RU362098"/>
    </source>
</evidence>
<dbReference type="GO" id="GO:0005886">
    <property type="term" value="C:plasma membrane"/>
    <property type="evidence" value="ECO:0007669"/>
    <property type="project" value="UniProtKB-SubCell"/>
</dbReference>
<evidence type="ECO:0000313" key="19">
    <source>
        <dbReference type="EMBL" id="ROR27467.1"/>
    </source>
</evidence>
<keyword evidence="4" id="KW-1003">Cell membrane</keyword>
<keyword evidence="13 17" id="KW-0472">Membrane</keyword>
<comment type="caution">
    <text evidence="19">The sequence shown here is derived from an EMBL/GenBank/DDBJ whole genome shotgun (WGS) entry which is preliminary data.</text>
</comment>
<dbReference type="InterPro" id="IPR011640">
    <property type="entry name" value="Fe2_transport_prot_B_C"/>
</dbReference>
<evidence type="ECO:0000256" key="11">
    <source>
        <dbReference type="ARBA" id="ARBA00023065"/>
    </source>
</evidence>
<feature type="transmembrane region" description="Helical" evidence="17">
    <location>
        <begin position="430"/>
        <end position="456"/>
    </location>
</feature>